<dbReference type="PANTHER" id="PTHR41244:SF1">
    <property type="entry name" value="GLYCOSYLTRANSFERASE"/>
    <property type="match status" value="1"/>
</dbReference>
<name>A0ABN8FX69_9BACL</name>
<accession>A0ABN8FX69</accession>
<evidence type="ECO:0000313" key="3">
    <source>
        <dbReference type="EMBL" id="CAH1192010.1"/>
    </source>
</evidence>
<evidence type="ECO:0000313" key="4">
    <source>
        <dbReference type="Proteomes" id="UP000838821"/>
    </source>
</evidence>
<dbReference type="InterPro" id="IPR032719">
    <property type="entry name" value="WbsX"/>
</dbReference>
<evidence type="ECO:0000259" key="2">
    <source>
        <dbReference type="Pfam" id="PF02018"/>
    </source>
</evidence>
<dbReference type="Gene3D" id="2.60.120.200">
    <property type="match status" value="1"/>
</dbReference>
<dbReference type="Pfam" id="PF14307">
    <property type="entry name" value="Glyco_tran_WbsX"/>
    <property type="match status" value="1"/>
</dbReference>
<protein>
    <recommendedName>
        <fullName evidence="2">CBM-cenC domain-containing protein</fullName>
    </recommendedName>
</protein>
<dbReference type="EMBL" id="CAKMMW010000001">
    <property type="protein sequence ID" value="CAH1192010.1"/>
    <property type="molecule type" value="Genomic_DNA"/>
</dbReference>
<keyword evidence="1" id="KW-0378">Hydrolase</keyword>
<dbReference type="Pfam" id="PF02018">
    <property type="entry name" value="CBM_4_9"/>
    <property type="match status" value="1"/>
</dbReference>
<dbReference type="InterPro" id="IPR008979">
    <property type="entry name" value="Galactose-bd-like_sf"/>
</dbReference>
<sequence>MLIRSILTRVVLICAVVMSIFLLSSLFSTAVKAEGGPVQVGYLLDENFSFLQAKPDATYTATGWDVNQSGGSMTYSYNNYMKLSDTSSTLPVTMYHTFVTQTSGIVVWEFRFKPGAIIDGLGWQLRSDTTAAVSISTSSNQFVLNTSSGAQNLLTYTANTEYGFKVVANIDTDKTDVYVNGVLKASAANFTQSVSQLNGMYMQTGGASTGDVYITPIQIYKGYSVNEKFISTMTNVPADWTATNSGGVIAVEQNKSATSPDVYSLKLDGSASTSGVALSKTVSALSDDEIFQFKVLIPTKADGMVFELKSGSSSAVKLTTASGQFNYVNGSGTSVPFYNYKANVWYAFMVKVHPSTDKADIYLNGKLLVTNAAFTTAITSIDTIRFFAPNGTNKLMWVDDIGLYKDYPLPGDYVPTPVKVSSPTYQIGVQSCSMWREGTHLGWDAINPYPERTPLLGFYDEGSPETADWEIKWKVEHGVNFENYCWFRPRGNEGLPIKDPYLGSALHDGFFNAKYSNQMNFTIMWENTSSFSSGAADFENNIVPYWIEYYFKDPRYLKIGNKPVLSIYKLDGLIRDFGSLTAATNEITYLRTAVQAAGFTDLILITPTSSTDSTSLNNLNTAGFDSVYAYNFGGVNSHINLQEKVMNDQKNTGILDVIPTLSMGRDDFPWLGKSGYWTSVTEFNTLANWAKNTFIPSLPAGSLGKSMIMLDNWNEFGEGHFLMPTGLHGFDYMDTIRSTFTTGGAHTDTVPTLTQKNRINVLYPTDRVVSEVWQKPALTGTYSKSWEFNTAGNSEGWTDVKQISGLTVAGGSYSGTSTGTDPGIVSGDMLGLAASDASYLDIRMISSAEGSGVIYFITNSDTTWDEAKSVQFYIGSNGGNQTLYHIPMFENAAWTGTIRQIRFDLMTTTGTFSIDSIRAVDSSGIAVGANQVVDPSFEDTYMHYSGWEVTPQLSNAQMHTGTHSLKLTKTNAYGSLNMPLDVVNGKPFYYSAWGKLATGSTAGQVLKLGLQYNLDGVQKQVILTSSAALTTTAWAQASSTYTINETGLVSDVRLLIYTDNPALSEAFYLDDVEVRPDFITDPGFEDAATHYTGWQISQLLSTAEHHTGAQSVKITKSNGYGSLQFPLPVVKGAAYIYSAWAKLATGSTAGEFLRLGIQYKLNGVQKQVTMLTSAGLSTSAWTQVQGNYTISETGTVTDVVLLVYTDNPAATDSFYLDDVNVRSVQ</sequence>
<reference evidence="3" key="1">
    <citation type="submission" date="2022-01" db="EMBL/GenBank/DDBJ databases">
        <authorList>
            <person name="Criscuolo A."/>
        </authorList>
    </citation>
    <scope>NUCLEOTIDE SEQUENCE</scope>
    <source>
        <strain evidence="3">CIP111891</strain>
    </source>
</reference>
<dbReference type="Gene3D" id="3.20.20.80">
    <property type="entry name" value="Glycosidases"/>
    <property type="match status" value="1"/>
</dbReference>
<dbReference type="Gene3D" id="2.60.120.260">
    <property type="entry name" value="Galactose-binding domain-like"/>
    <property type="match status" value="2"/>
</dbReference>
<gene>
    <name evidence="3" type="ORF">PAECIP111891_00171</name>
</gene>
<proteinExistence type="predicted"/>
<dbReference type="SUPFAM" id="SSF49785">
    <property type="entry name" value="Galactose-binding domain-like"/>
    <property type="match status" value="2"/>
</dbReference>
<dbReference type="InterPro" id="IPR003305">
    <property type="entry name" value="CenC_carb-bd"/>
</dbReference>
<organism evidence="3 4">
    <name type="scientific">Paenibacillus allorhizoplanae</name>
    <dbReference type="NCBI Taxonomy" id="2905648"/>
    <lineage>
        <taxon>Bacteria</taxon>
        <taxon>Bacillati</taxon>
        <taxon>Bacillota</taxon>
        <taxon>Bacilli</taxon>
        <taxon>Bacillales</taxon>
        <taxon>Paenibacillaceae</taxon>
        <taxon>Paenibacillus</taxon>
    </lineage>
</organism>
<comment type="caution">
    <text evidence="3">The sequence shown here is derived from an EMBL/GenBank/DDBJ whole genome shotgun (WGS) entry which is preliminary data.</text>
</comment>
<evidence type="ECO:0000256" key="1">
    <source>
        <dbReference type="ARBA" id="ARBA00022801"/>
    </source>
</evidence>
<dbReference type="PANTHER" id="PTHR41244">
    <property type="entry name" value="RHAMNAN SYNTHESIS F"/>
    <property type="match status" value="1"/>
</dbReference>
<feature type="domain" description="CBM-cenC" evidence="2">
    <location>
        <begin position="1079"/>
        <end position="1206"/>
    </location>
</feature>
<keyword evidence="4" id="KW-1185">Reference proteome</keyword>
<dbReference type="Proteomes" id="UP000838821">
    <property type="component" value="Unassembled WGS sequence"/>
</dbReference>